<name>A0A9D4ETV2_DREPO</name>
<gene>
    <name evidence="2" type="ORF">DPMN_164537</name>
</gene>
<protein>
    <submittedName>
        <fullName evidence="2">Uncharacterized protein</fullName>
    </submittedName>
</protein>
<dbReference type="AlphaFoldDB" id="A0A9D4ETV2"/>
<evidence type="ECO:0000256" key="1">
    <source>
        <dbReference type="SAM" id="MobiDB-lite"/>
    </source>
</evidence>
<dbReference type="Proteomes" id="UP000828390">
    <property type="component" value="Unassembled WGS sequence"/>
</dbReference>
<organism evidence="2 3">
    <name type="scientific">Dreissena polymorpha</name>
    <name type="common">Zebra mussel</name>
    <name type="synonym">Mytilus polymorpha</name>
    <dbReference type="NCBI Taxonomy" id="45954"/>
    <lineage>
        <taxon>Eukaryota</taxon>
        <taxon>Metazoa</taxon>
        <taxon>Spiralia</taxon>
        <taxon>Lophotrochozoa</taxon>
        <taxon>Mollusca</taxon>
        <taxon>Bivalvia</taxon>
        <taxon>Autobranchia</taxon>
        <taxon>Heteroconchia</taxon>
        <taxon>Euheterodonta</taxon>
        <taxon>Imparidentia</taxon>
        <taxon>Neoheterodontei</taxon>
        <taxon>Myida</taxon>
        <taxon>Dreissenoidea</taxon>
        <taxon>Dreissenidae</taxon>
        <taxon>Dreissena</taxon>
    </lineage>
</organism>
<reference evidence="2" key="1">
    <citation type="journal article" date="2019" name="bioRxiv">
        <title>The Genome of the Zebra Mussel, Dreissena polymorpha: A Resource for Invasive Species Research.</title>
        <authorList>
            <person name="McCartney M.A."/>
            <person name="Auch B."/>
            <person name="Kono T."/>
            <person name="Mallez S."/>
            <person name="Zhang Y."/>
            <person name="Obille A."/>
            <person name="Becker A."/>
            <person name="Abrahante J.E."/>
            <person name="Garbe J."/>
            <person name="Badalamenti J.P."/>
            <person name="Herman A."/>
            <person name="Mangelson H."/>
            <person name="Liachko I."/>
            <person name="Sullivan S."/>
            <person name="Sone E.D."/>
            <person name="Koren S."/>
            <person name="Silverstein K.A.T."/>
            <person name="Beckman K.B."/>
            <person name="Gohl D.M."/>
        </authorList>
    </citation>
    <scope>NUCLEOTIDE SEQUENCE</scope>
    <source>
        <strain evidence="2">Duluth1</strain>
        <tissue evidence="2">Whole animal</tissue>
    </source>
</reference>
<proteinExistence type="predicted"/>
<dbReference type="EMBL" id="JAIWYP010000008">
    <property type="protein sequence ID" value="KAH3786430.1"/>
    <property type="molecule type" value="Genomic_DNA"/>
</dbReference>
<keyword evidence="3" id="KW-1185">Reference proteome</keyword>
<sequence length="74" mass="8598">MMEQKRPFNIHAGSDIQAVDMPQPREQPYGHKVQLWPARPVPLQDWKQQRDTCCSPVHYTMISGSRSGKKRPHC</sequence>
<evidence type="ECO:0000313" key="2">
    <source>
        <dbReference type="EMBL" id="KAH3786430.1"/>
    </source>
</evidence>
<evidence type="ECO:0000313" key="3">
    <source>
        <dbReference type="Proteomes" id="UP000828390"/>
    </source>
</evidence>
<reference evidence="2" key="2">
    <citation type="submission" date="2020-11" db="EMBL/GenBank/DDBJ databases">
        <authorList>
            <person name="McCartney M.A."/>
            <person name="Auch B."/>
            <person name="Kono T."/>
            <person name="Mallez S."/>
            <person name="Becker A."/>
            <person name="Gohl D.M."/>
            <person name="Silverstein K.A.T."/>
            <person name="Koren S."/>
            <person name="Bechman K.B."/>
            <person name="Herman A."/>
            <person name="Abrahante J.E."/>
            <person name="Garbe J."/>
        </authorList>
    </citation>
    <scope>NUCLEOTIDE SEQUENCE</scope>
    <source>
        <strain evidence="2">Duluth1</strain>
        <tissue evidence="2">Whole animal</tissue>
    </source>
</reference>
<accession>A0A9D4ETV2</accession>
<feature type="region of interest" description="Disordered" evidence="1">
    <location>
        <begin position="1"/>
        <end position="28"/>
    </location>
</feature>
<comment type="caution">
    <text evidence="2">The sequence shown here is derived from an EMBL/GenBank/DDBJ whole genome shotgun (WGS) entry which is preliminary data.</text>
</comment>